<evidence type="ECO:0000256" key="1">
    <source>
        <dbReference type="SAM" id="MobiDB-lite"/>
    </source>
</evidence>
<feature type="domain" description="PE cleavage protein A C-terminal" evidence="2">
    <location>
        <begin position="81"/>
        <end position="367"/>
    </location>
</feature>
<sequence length="386" mass="38379">MIHPTHRESTRFLAILAAVSAATEAEHVMFSRRRLCALVAALFVGLTASACAGKGSVAGSSTSASPPSAAAGSTAPGPAATVPITMGHQGSSPYRPMVMVSVGGGPAVPVHLDTGSSGLVLAATAVGSGAHDTGRASSVHYGSPDAGNTLNYRVADAMVSFPGTGIATPAPVAVGVIDQDAADAKAFQAQNGDSGAQGTLGIALGGPTPASKELMSVLTQLGAPHSDGYTVALTPTGGTLTLGAPNPTASSVVLPLTKADGTYADGRPIWERLVTLCWQAGQSHNCGPTTLDTGAPAQKLSVLHAQGDVPQNNGVIAQGTRITLAAPGGGPVLEDITSGSGPTPDTNTKVNAITDQSNSGVRFFLVNTVGFNRITGQAVITPTPAR</sequence>
<evidence type="ECO:0000259" key="2">
    <source>
        <dbReference type="Pfam" id="PF20729"/>
    </source>
</evidence>
<protein>
    <recommendedName>
        <fullName evidence="2">PE cleavage protein A C-terminal domain-containing protein</fullName>
    </recommendedName>
</protein>
<dbReference type="Proteomes" id="UP000319103">
    <property type="component" value="Unassembled WGS sequence"/>
</dbReference>
<keyword evidence="4" id="KW-1185">Reference proteome</keyword>
<dbReference type="Gene3D" id="2.40.70.10">
    <property type="entry name" value="Acid Proteases"/>
    <property type="match status" value="1"/>
</dbReference>
<dbReference type="InterPro" id="IPR021109">
    <property type="entry name" value="Peptidase_aspartic_dom_sf"/>
</dbReference>
<evidence type="ECO:0000313" key="4">
    <source>
        <dbReference type="Proteomes" id="UP000319103"/>
    </source>
</evidence>
<dbReference type="AlphaFoldDB" id="A0A540W750"/>
<dbReference type="OrthoDB" id="5190013at2"/>
<reference evidence="3 4" key="1">
    <citation type="submission" date="2019-06" db="EMBL/GenBank/DDBJ databases">
        <title>Description of Kitasatospora acidophila sp. nov. isolated from pine grove soil, and reclassification of Streptomyces novaecaesareae to Kitasatospora novaeceasareae comb. nov.</title>
        <authorList>
            <person name="Kim M.J."/>
        </authorList>
    </citation>
    <scope>NUCLEOTIDE SEQUENCE [LARGE SCALE GENOMIC DNA]</scope>
    <source>
        <strain evidence="3 4">MMS16-CNU292</strain>
    </source>
</reference>
<accession>A0A540W750</accession>
<gene>
    <name evidence="3" type="ORF">E6W39_24750</name>
</gene>
<comment type="caution">
    <text evidence="3">The sequence shown here is derived from an EMBL/GenBank/DDBJ whole genome shotgun (WGS) entry which is preliminary data.</text>
</comment>
<organism evidence="3 4">
    <name type="scientific">Kitasatospora acidiphila</name>
    <dbReference type="NCBI Taxonomy" id="2567942"/>
    <lineage>
        <taxon>Bacteria</taxon>
        <taxon>Bacillati</taxon>
        <taxon>Actinomycetota</taxon>
        <taxon>Actinomycetes</taxon>
        <taxon>Kitasatosporales</taxon>
        <taxon>Streptomycetaceae</taxon>
        <taxon>Kitasatospora</taxon>
    </lineage>
</organism>
<evidence type="ECO:0000313" key="3">
    <source>
        <dbReference type="EMBL" id="TQF04850.1"/>
    </source>
</evidence>
<feature type="region of interest" description="Disordered" evidence="1">
    <location>
        <begin position="57"/>
        <end position="87"/>
    </location>
</feature>
<name>A0A540W750_9ACTN</name>
<dbReference type="InterPro" id="IPR048054">
    <property type="entry name" value="PecA_C"/>
</dbReference>
<feature type="compositionally biased region" description="Low complexity" evidence="1">
    <location>
        <begin position="57"/>
        <end position="83"/>
    </location>
</feature>
<proteinExistence type="predicted"/>
<dbReference type="EMBL" id="VIGB01000003">
    <property type="protein sequence ID" value="TQF04850.1"/>
    <property type="molecule type" value="Genomic_DNA"/>
</dbReference>
<dbReference type="GO" id="GO:0004190">
    <property type="term" value="F:aspartic-type endopeptidase activity"/>
    <property type="evidence" value="ECO:0007669"/>
    <property type="project" value="InterPro"/>
</dbReference>
<dbReference type="RefSeq" id="WP_141635404.1">
    <property type="nucleotide sequence ID" value="NZ_VIGB01000003.1"/>
</dbReference>
<dbReference type="Pfam" id="PF20729">
    <property type="entry name" value="PE-PGRS_C"/>
    <property type="match status" value="1"/>
</dbReference>